<dbReference type="InterPro" id="IPR039420">
    <property type="entry name" value="WalR-like"/>
</dbReference>
<evidence type="ECO:0000256" key="2">
    <source>
        <dbReference type="ARBA" id="ARBA00023012"/>
    </source>
</evidence>
<reference evidence="11" key="2">
    <citation type="submission" date="2015-08" db="EMBL/GenBank/DDBJ databases">
        <title>Draft Genome Sequence of a Heterotrophic Facultative Anaerobic Bacterium Ardenticatena maritima Strain 110S.</title>
        <authorList>
            <person name="Kawaichi S."/>
            <person name="Yoshida T."/>
            <person name="Sako Y."/>
            <person name="Nakamura R."/>
        </authorList>
    </citation>
    <scope>NUCLEOTIDE SEQUENCE [LARGE SCALE GENOMIC DNA]</scope>
    <source>
        <strain evidence="11">110S</strain>
    </source>
</reference>
<feature type="modified residue" description="4-aspartylphosphate" evidence="6">
    <location>
        <position position="68"/>
    </location>
</feature>
<keyword evidence="1 6" id="KW-0597">Phosphoprotein</keyword>
<protein>
    <submittedName>
        <fullName evidence="10">Two-component system, OmpR family, response regulator RegX3</fullName>
    </submittedName>
</protein>
<evidence type="ECO:0000313" key="10">
    <source>
        <dbReference type="EMBL" id="GAP63007.1"/>
    </source>
</evidence>
<dbReference type="GO" id="GO:0006355">
    <property type="term" value="P:regulation of DNA-templated transcription"/>
    <property type="evidence" value="ECO:0007669"/>
    <property type="project" value="InterPro"/>
</dbReference>
<proteinExistence type="predicted"/>
<dbReference type="Gene3D" id="3.40.50.2300">
    <property type="match status" value="1"/>
</dbReference>
<dbReference type="GO" id="GO:0032993">
    <property type="term" value="C:protein-DNA complex"/>
    <property type="evidence" value="ECO:0007669"/>
    <property type="project" value="TreeGrafter"/>
</dbReference>
<dbReference type="InterPro" id="IPR036388">
    <property type="entry name" value="WH-like_DNA-bd_sf"/>
</dbReference>
<dbReference type="PANTHER" id="PTHR48111:SF1">
    <property type="entry name" value="TWO-COMPONENT RESPONSE REGULATOR ORR33"/>
    <property type="match status" value="1"/>
</dbReference>
<keyword evidence="11" id="KW-1185">Reference proteome</keyword>
<keyword evidence="4 7" id="KW-0238">DNA-binding</keyword>
<dbReference type="Gene3D" id="1.10.10.10">
    <property type="entry name" value="Winged helix-like DNA-binding domain superfamily/Winged helix DNA-binding domain"/>
    <property type="match status" value="1"/>
</dbReference>
<dbReference type="PROSITE" id="PS51755">
    <property type="entry name" value="OMPR_PHOB"/>
    <property type="match status" value="1"/>
</dbReference>
<keyword evidence="5" id="KW-0804">Transcription</keyword>
<comment type="caution">
    <text evidence="10">The sequence shown here is derived from an EMBL/GenBank/DDBJ whole genome shotgun (WGS) entry which is preliminary data.</text>
</comment>
<feature type="domain" description="OmpR/PhoB-type" evidence="9">
    <location>
        <begin position="136"/>
        <end position="250"/>
    </location>
</feature>
<evidence type="ECO:0000256" key="3">
    <source>
        <dbReference type="ARBA" id="ARBA00023015"/>
    </source>
</evidence>
<dbReference type="InterPro" id="IPR016032">
    <property type="entry name" value="Sig_transdc_resp-reg_C-effctor"/>
</dbReference>
<keyword evidence="3" id="KW-0805">Transcription regulation</keyword>
<dbReference type="GO" id="GO:0000156">
    <property type="term" value="F:phosphorelay response regulator activity"/>
    <property type="evidence" value="ECO:0007669"/>
    <property type="project" value="TreeGrafter"/>
</dbReference>
<dbReference type="AlphaFoldDB" id="A0A0M9UCM2"/>
<evidence type="ECO:0000256" key="4">
    <source>
        <dbReference type="ARBA" id="ARBA00023125"/>
    </source>
</evidence>
<evidence type="ECO:0000256" key="7">
    <source>
        <dbReference type="PROSITE-ProRule" id="PRU01091"/>
    </source>
</evidence>
<dbReference type="InterPro" id="IPR011006">
    <property type="entry name" value="CheY-like_superfamily"/>
</dbReference>
<dbReference type="EMBL" id="BBZA01000106">
    <property type="protein sequence ID" value="GAP63007.1"/>
    <property type="molecule type" value="Genomic_DNA"/>
</dbReference>
<dbReference type="GO" id="GO:0005829">
    <property type="term" value="C:cytosol"/>
    <property type="evidence" value="ECO:0007669"/>
    <property type="project" value="TreeGrafter"/>
</dbReference>
<dbReference type="PROSITE" id="PS50110">
    <property type="entry name" value="RESPONSE_REGULATORY"/>
    <property type="match status" value="1"/>
</dbReference>
<dbReference type="InterPro" id="IPR001867">
    <property type="entry name" value="OmpR/PhoB-type_DNA-bd"/>
</dbReference>
<dbReference type="SMART" id="SM00862">
    <property type="entry name" value="Trans_reg_C"/>
    <property type="match status" value="1"/>
</dbReference>
<evidence type="ECO:0000256" key="1">
    <source>
        <dbReference type="ARBA" id="ARBA00022553"/>
    </source>
</evidence>
<dbReference type="SUPFAM" id="SSF46894">
    <property type="entry name" value="C-terminal effector domain of the bipartite response regulators"/>
    <property type="match status" value="1"/>
</dbReference>
<evidence type="ECO:0000259" key="9">
    <source>
        <dbReference type="PROSITE" id="PS51755"/>
    </source>
</evidence>
<dbReference type="SUPFAM" id="SSF52172">
    <property type="entry name" value="CheY-like"/>
    <property type="match status" value="1"/>
</dbReference>
<gene>
    <name evidence="10" type="primary">regX3</name>
    <name evidence="10" type="ORF">ARMA_1430</name>
</gene>
<evidence type="ECO:0000313" key="11">
    <source>
        <dbReference type="Proteomes" id="UP000037784"/>
    </source>
</evidence>
<feature type="domain" description="Response regulatory" evidence="8">
    <location>
        <begin position="19"/>
        <end position="133"/>
    </location>
</feature>
<evidence type="ECO:0000259" key="8">
    <source>
        <dbReference type="PROSITE" id="PS50110"/>
    </source>
</evidence>
<sequence length="254" mass="29967">MLKGVDMDKSKRKQTQPRCVFILATRKTILDTLAALLRDVGYEVVAERNRRRLVRQARYMSPDVLLVDLAHTNTEMLETCHAIQRRIRVPLVLIGSESDIPQMDSFREAFHVADEVIRPFENERLLDAIEKAFDETRWLEIGDVRLDRRLAVLETPRGAFHLRPKEFLLLELLMRHPGRLFTLGELAHRVWEWDEDYVNIDPDDEDPALRKKKYGTLYVHIRWLRKKLEANPNRPRYLHTVRGKGYVFEDRGAM</sequence>
<dbReference type="PANTHER" id="PTHR48111">
    <property type="entry name" value="REGULATOR OF RPOS"/>
    <property type="match status" value="1"/>
</dbReference>
<dbReference type="CDD" id="cd00383">
    <property type="entry name" value="trans_reg_C"/>
    <property type="match status" value="1"/>
</dbReference>
<dbReference type="Pfam" id="PF00486">
    <property type="entry name" value="Trans_reg_C"/>
    <property type="match status" value="2"/>
</dbReference>
<dbReference type="GO" id="GO:0000976">
    <property type="term" value="F:transcription cis-regulatory region binding"/>
    <property type="evidence" value="ECO:0007669"/>
    <property type="project" value="TreeGrafter"/>
</dbReference>
<evidence type="ECO:0000256" key="6">
    <source>
        <dbReference type="PROSITE-ProRule" id="PRU00169"/>
    </source>
</evidence>
<accession>A0A0M9UCM2</accession>
<evidence type="ECO:0000256" key="5">
    <source>
        <dbReference type="ARBA" id="ARBA00023163"/>
    </source>
</evidence>
<dbReference type="InterPro" id="IPR001789">
    <property type="entry name" value="Sig_transdc_resp-reg_receiver"/>
</dbReference>
<feature type="DNA-binding region" description="OmpR/PhoB-type" evidence="7">
    <location>
        <begin position="136"/>
        <end position="250"/>
    </location>
</feature>
<dbReference type="Proteomes" id="UP000037784">
    <property type="component" value="Unassembled WGS sequence"/>
</dbReference>
<dbReference type="InParanoid" id="A0A0M9UCM2"/>
<keyword evidence="2" id="KW-0902">Two-component regulatory system</keyword>
<organism evidence="10 11">
    <name type="scientific">Ardenticatena maritima</name>
    <dbReference type="NCBI Taxonomy" id="872965"/>
    <lineage>
        <taxon>Bacteria</taxon>
        <taxon>Bacillati</taxon>
        <taxon>Chloroflexota</taxon>
        <taxon>Ardenticatenia</taxon>
        <taxon>Ardenticatenales</taxon>
        <taxon>Ardenticatenaceae</taxon>
        <taxon>Ardenticatena</taxon>
    </lineage>
</organism>
<reference evidence="10 11" key="1">
    <citation type="journal article" date="2015" name="Genome Announc.">
        <title>Draft Genome Sequence of a Heterotrophic Facultative Anaerobic Thermophilic Bacterium, Ardenticatena maritima Strain 110ST.</title>
        <authorList>
            <person name="Kawaichi S."/>
            <person name="Yoshida T."/>
            <person name="Sako Y."/>
            <person name="Nakamura R."/>
        </authorList>
    </citation>
    <scope>NUCLEOTIDE SEQUENCE [LARGE SCALE GENOMIC DNA]</scope>
    <source>
        <strain evidence="10 11">110S</strain>
    </source>
</reference>
<name>A0A0M9UCM2_9CHLR</name>